<name>A0AAP2VMI6_PARDI</name>
<protein>
    <submittedName>
        <fullName evidence="1">Uncharacterized protein</fullName>
    </submittedName>
</protein>
<keyword evidence="2" id="KW-0614">Plasmid</keyword>
<proteinExistence type="predicted"/>
<dbReference type="Proteomes" id="UP001198806">
    <property type="component" value="Unassembled WGS sequence"/>
</dbReference>
<reference evidence="2" key="2">
    <citation type="submission" date="2023-03" db="EMBL/GenBank/DDBJ databases">
        <title>Parabacteroides distasonis, a bacteria resistant against UC.</title>
        <authorList>
            <person name="Dai W."/>
        </authorList>
    </citation>
    <scope>NUCLEOTIDE SEQUENCE</scope>
    <source>
        <strain evidence="2">F1-28</strain>
        <plasmid evidence="2">unnamed</plasmid>
    </source>
</reference>
<dbReference type="EMBL" id="CP120354">
    <property type="protein sequence ID" value="WET66779.1"/>
    <property type="molecule type" value="Genomic_DNA"/>
</dbReference>
<dbReference type="RefSeq" id="WP_034528123.1">
    <property type="nucleotide sequence ID" value="NZ_CP120354.1"/>
</dbReference>
<organism evidence="1 3">
    <name type="scientific">Parabacteroides distasonis</name>
    <dbReference type="NCBI Taxonomy" id="823"/>
    <lineage>
        <taxon>Bacteria</taxon>
        <taxon>Pseudomonadati</taxon>
        <taxon>Bacteroidota</taxon>
        <taxon>Bacteroidia</taxon>
        <taxon>Bacteroidales</taxon>
        <taxon>Tannerellaceae</taxon>
        <taxon>Parabacteroides</taxon>
    </lineage>
</organism>
<gene>
    <name evidence="1" type="ORF">LI194_21305</name>
    <name evidence="2" type="ORF">P2T59_22625</name>
</gene>
<accession>A0AAP2VMI6</accession>
<reference evidence="1" key="1">
    <citation type="submission" date="2021-10" db="EMBL/GenBank/DDBJ databases">
        <title>Collection of gut derived symbiotic bacterial strains cultured from healthy donors.</title>
        <authorList>
            <person name="Lin H."/>
            <person name="Littmann E."/>
            <person name="Kohout C."/>
            <person name="Pamer E.G."/>
        </authorList>
    </citation>
    <scope>NUCLEOTIDE SEQUENCE</scope>
    <source>
        <strain evidence="1">DFI.2.94</strain>
    </source>
</reference>
<evidence type="ECO:0000313" key="1">
    <source>
        <dbReference type="EMBL" id="MCB6520321.1"/>
    </source>
</evidence>
<geneLocation type="plasmid" evidence="2 4">
    <name>unnamed</name>
</geneLocation>
<evidence type="ECO:0000313" key="2">
    <source>
        <dbReference type="EMBL" id="WET66779.1"/>
    </source>
</evidence>
<sequence>MENNAEEVLPLQVTPIASAYNAKVREKELVFRIDRLLEELASLKEALLLKGKCSCFLVLIAKDFNS</sequence>
<dbReference type="Proteomes" id="UP001221009">
    <property type="component" value="Plasmid unnamed"/>
</dbReference>
<dbReference type="EMBL" id="JAJCNI010000049">
    <property type="protein sequence ID" value="MCB6520321.1"/>
    <property type="molecule type" value="Genomic_DNA"/>
</dbReference>
<dbReference type="AlphaFoldDB" id="A0AAP2VMI6"/>
<evidence type="ECO:0000313" key="3">
    <source>
        <dbReference type="Proteomes" id="UP001198806"/>
    </source>
</evidence>
<evidence type="ECO:0000313" key="4">
    <source>
        <dbReference type="Proteomes" id="UP001221009"/>
    </source>
</evidence>